<dbReference type="InterPro" id="IPR017938">
    <property type="entry name" value="Riboflavin_synthase-like_b-brl"/>
</dbReference>
<dbReference type="SUPFAM" id="SSF54292">
    <property type="entry name" value="2Fe-2S ferredoxin-like"/>
    <property type="match status" value="1"/>
</dbReference>
<dbReference type="Pfam" id="PF00175">
    <property type="entry name" value="NAD_binding_1"/>
    <property type="match status" value="1"/>
</dbReference>
<accession>A0A176ZAN0</accession>
<dbReference type="SUPFAM" id="SSF63380">
    <property type="entry name" value="Riboflavin synthase domain-like"/>
    <property type="match status" value="1"/>
</dbReference>
<name>A0A176ZAN0_9BRAD</name>
<organism evidence="3 4">
    <name type="scientific">Bradyrhizobium neotropicale</name>
    <dbReference type="NCBI Taxonomy" id="1497615"/>
    <lineage>
        <taxon>Bacteria</taxon>
        <taxon>Pseudomonadati</taxon>
        <taxon>Pseudomonadota</taxon>
        <taxon>Alphaproteobacteria</taxon>
        <taxon>Hyphomicrobiales</taxon>
        <taxon>Nitrobacteraceae</taxon>
        <taxon>Bradyrhizobium</taxon>
    </lineage>
</organism>
<dbReference type="PANTHER" id="PTHR47354:SF2">
    <property type="entry name" value="BLR2392 PROTEIN"/>
    <property type="match status" value="1"/>
</dbReference>
<proteinExistence type="predicted"/>
<dbReference type="SUPFAM" id="SSF52343">
    <property type="entry name" value="Ferredoxin reductase-like, C-terminal NADP-linked domain"/>
    <property type="match status" value="1"/>
</dbReference>
<keyword evidence="4" id="KW-1185">Reference proteome</keyword>
<dbReference type="InterPro" id="IPR050415">
    <property type="entry name" value="MRET"/>
</dbReference>
<dbReference type="AlphaFoldDB" id="A0A176ZAN0"/>
<protein>
    <submittedName>
        <fullName evidence="3">Diguanylate cyclase</fullName>
    </submittedName>
</protein>
<feature type="domain" description="FAD-binding FR-type" evidence="2">
    <location>
        <begin position="5"/>
        <end position="106"/>
    </location>
</feature>
<dbReference type="InterPro" id="IPR039261">
    <property type="entry name" value="FNR_nucleotide-bd"/>
</dbReference>
<dbReference type="CDD" id="cd00207">
    <property type="entry name" value="fer2"/>
    <property type="match status" value="1"/>
</dbReference>
<feature type="domain" description="2Fe-2S ferredoxin-type" evidence="1">
    <location>
        <begin position="230"/>
        <end position="323"/>
    </location>
</feature>
<sequence>MAKPIEWFSARLHATRELTPDVRLFEIAPERPLAKATPGSHIDVLAPIDGRLRFRSYSLVGSCADGLYRIAVKRLASSQGGSLGMWRLKAGEQLTISQPRNNFELSYGRPEYLLIAGGIGITPIYTMALALNQADANFRLLYAARSRRDLAFADELASHIGERLQLFVSEEGQRIDLAGEIAQLDRRGELYVCGPFGMLDTAKRLWREGGRPAALLRYETFGNAGSLADAPFTIRIPRLGLEIDVPANRSMLEALEDAGVDMIFGCRRGECGLCVLPILEASARVDHRDVFFSSEERASNEKLCTCVSRAACGSLTVDTPDRTLTPAHSSTGPGARV</sequence>
<dbReference type="PROSITE" id="PS51085">
    <property type="entry name" value="2FE2S_FER_2"/>
    <property type="match status" value="1"/>
</dbReference>
<dbReference type="InterPro" id="IPR001433">
    <property type="entry name" value="OxRdtase_FAD/NAD-bd"/>
</dbReference>
<dbReference type="InterPro" id="IPR006058">
    <property type="entry name" value="2Fe2S_fd_BS"/>
</dbReference>
<dbReference type="Gene3D" id="2.40.30.10">
    <property type="entry name" value="Translation factors"/>
    <property type="match status" value="1"/>
</dbReference>
<reference evidence="3 4" key="1">
    <citation type="submission" date="2016-02" db="EMBL/GenBank/DDBJ databases">
        <title>Draft genome sequence of the strain BR 10247T Bradyrhizobium neotropicale isolated from nodules of Centrolobium paraense.</title>
        <authorList>
            <person name="Simoes-Araujo J.L."/>
            <person name="Barauna A.C."/>
            <person name="Silva K."/>
            <person name="Zilli J.E."/>
        </authorList>
    </citation>
    <scope>NUCLEOTIDE SEQUENCE [LARGE SCALE GENOMIC DNA]</scope>
    <source>
        <strain evidence="3 4">BR 10247</strain>
    </source>
</reference>
<dbReference type="InterPro" id="IPR012675">
    <property type="entry name" value="Beta-grasp_dom_sf"/>
</dbReference>
<evidence type="ECO:0000259" key="1">
    <source>
        <dbReference type="PROSITE" id="PS51085"/>
    </source>
</evidence>
<dbReference type="InterPro" id="IPR001041">
    <property type="entry name" value="2Fe-2S_ferredoxin-type"/>
</dbReference>
<dbReference type="Pfam" id="PF00111">
    <property type="entry name" value="Fer2"/>
    <property type="match status" value="1"/>
</dbReference>
<dbReference type="PANTHER" id="PTHR47354">
    <property type="entry name" value="NADH OXIDOREDUCTASE HCR"/>
    <property type="match status" value="1"/>
</dbReference>
<evidence type="ECO:0000313" key="3">
    <source>
        <dbReference type="EMBL" id="OAF16932.1"/>
    </source>
</evidence>
<evidence type="ECO:0000313" key="4">
    <source>
        <dbReference type="Proteomes" id="UP000077173"/>
    </source>
</evidence>
<gene>
    <name evidence="3" type="ORF">AXW67_00220</name>
</gene>
<dbReference type="GO" id="GO:0051537">
    <property type="term" value="F:2 iron, 2 sulfur cluster binding"/>
    <property type="evidence" value="ECO:0007669"/>
    <property type="project" value="InterPro"/>
</dbReference>
<dbReference type="EMBL" id="LSEF01000049">
    <property type="protein sequence ID" value="OAF16932.1"/>
    <property type="molecule type" value="Genomic_DNA"/>
</dbReference>
<dbReference type="InterPro" id="IPR017927">
    <property type="entry name" value="FAD-bd_FR_type"/>
</dbReference>
<dbReference type="InterPro" id="IPR036010">
    <property type="entry name" value="2Fe-2S_ferredoxin-like_sf"/>
</dbReference>
<dbReference type="PROSITE" id="PS51384">
    <property type="entry name" value="FAD_FR"/>
    <property type="match status" value="1"/>
</dbReference>
<dbReference type="GO" id="GO:0016491">
    <property type="term" value="F:oxidoreductase activity"/>
    <property type="evidence" value="ECO:0007669"/>
    <property type="project" value="InterPro"/>
</dbReference>
<dbReference type="PROSITE" id="PS00197">
    <property type="entry name" value="2FE2S_FER_1"/>
    <property type="match status" value="1"/>
</dbReference>
<comment type="caution">
    <text evidence="3">The sequence shown here is derived from an EMBL/GenBank/DDBJ whole genome shotgun (WGS) entry which is preliminary data.</text>
</comment>
<dbReference type="RefSeq" id="WP_063678738.1">
    <property type="nucleotide sequence ID" value="NZ_LSEF01000049.1"/>
</dbReference>
<dbReference type="Gene3D" id="3.40.50.80">
    <property type="entry name" value="Nucleotide-binding domain of ferredoxin-NADP reductase (FNR) module"/>
    <property type="match status" value="1"/>
</dbReference>
<evidence type="ECO:0000259" key="2">
    <source>
        <dbReference type="PROSITE" id="PS51384"/>
    </source>
</evidence>
<dbReference type="CDD" id="cd06185">
    <property type="entry name" value="PDR_like"/>
    <property type="match status" value="1"/>
</dbReference>
<dbReference type="PRINTS" id="PR00409">
    <property type="entry name" value="PHDIOXRDTASE"/>
</dbReference>
<dbReference type="Gene3D" id="3.10.20.30">
    <property type="match status" value="1"/>
</dbReference>
<dbReference type="Proteomes" id="UP000077173">
    <property type="component" value="Unassembled WGS sequence"/>
</dbReference>